<evidence type="ECO:0000313" key="2">
    <source>
        <dbReference type="EMBL" id="KAK4140757.1"/>
    </source>
</evidence>
<proteinExistence type="predicted"/>
<dbReference type="SUPFAM" id="SSF54695">
    <property type="entry name" value="POZ domain"/>
    <property type="match status" value="1"/>
</dbReference>
<dbReference type="InterPro" id="IPR011333">
    <property type="entry name" value="SKP1/BTB/POZ_sf"/>
</dbReference>
<dbReference type="Proteomes" id="UP001302676">
    <property type="component" value="Unassembled WGS sequence"/>
</dbReference>
<evidence type="ECO:0000313" key="3">
    <source>
        <dbReference type="Proteomes" id="UP001302676"/>
    </source>
</evidence>
<accession>A0AAN6UX03</accession>
<reference evidence="2" key="2">
    <citation type="submission" date="2023-05" db="EMBL/GenBank/DDBJ databases">
        <authorList>
            <consortium name="Lawrence Berkeley National Laboratory"/>
            <person name="Steindorff A."/>
            <person name="Hensen N."/>
            <person name="Bonometti L."/>
            <person name="Westerberg I."/>
            <person name="Brannstrom I.O."/>
            <person name="Guillou S."/>
            <person name="Cros-Aarteil S."/>
            <person name="Calhoun S."/>
            <person name="Haridas S."/>
            <person name="Kuo A."/>
            <person name="Mondo S."/>
            <person name="Pangilinan J."/>
            <person name="Riley R."/>
            <person name="Labutti K."/>
            <person name="Andreopoulos B."/>
            <person name="Lipzen A."/>
            <person name="Chen C."/>
            <person name="Yanf M."/>
            <person name="Daum C."/>
            <person name="Ng V."/>
            <person name="Clum A."/>
            <person name="Ohm R."/>
            <person name="Martin F."/>
            <person name="Silar P."/>
            <person name="Natvig D."/>
            <person name="Lalanne C."/>
            <person name="Gautier V."/>
            <person name="Ament-Velasquez S.L."/>
            <person name="Kruys A."/>
            <person name="Hutchinson M.I."/>
            <person name="Powell A.J."/>
            <person name="Barry K."/>
            <person name="Miller A.N."/>
            <person name="Grigoriev I.V."/>
            <person name="Debuchy R."/>
            <person name="Gladieux P."/>
            <person name="Thoren M.H."/>
            <person name="Johannesson H."/>
        </authorList>
    </citation>
    <scope>NUCLEOTIDE SEQUENCE</scope>
    <source>
        <strain evidence="2">CBS 141.50</strain>
    </source>
</reference>
<protein>
    <submittedName>
        <fullName evidence="2">BTB/POZ protein</fullName>
    </submittedName>
</protein>
<dbReference type="InterPro" id="IPR000210">
    <property type="entry name" value="BTB/POZ_dom"/>
</dbReference>
<dbReference type="AlphaFoldDB" id="A0AAN6UX03"/>
<dbReference type="Gene3D" id="3.30.710.10">
    <property type="entry name" value="Potassium Channel Kv1.1, Chain A"/>
    <property type="match status" value="1"/>
</dbReference>
<comment type="caution">
    <text evidence="2">The sequence shown here is derived from an EMBL/GenBank/DDBJ whole genome shotgun (WGS) entry which is preliminary data.</text>
</comment>
<sequence>MASTTISQYHGSDMQMFHKGHFSDVVVKCGDRAWMLHKSILASRSKWFNKVIKDQAGGPSCNLVTIKMCGPNVAEVILRYIYGGTTEFHHLNEPAGDGAVLLMYTKVHPAARYFGLPTLANLCLDKVHTNLNLIAAQLRGDLPTGGGDKAPLIQAVTKAIRNFYAYDHEVVKKFSEIGLLRAEFVHFACDVWEILRRDREFMVFMRTEVPNFALDVGRTWQRPQGKDEKPVRCPSVED</sequence>
<reference evidence="2" key="1">
    <citation type="journal article" date="2023" name="Mol. Phylogenet. Evol.">
        <title>Genome-scale phylogeny and comparative genomics of the fungal order Sordariales.</title>
        <authorList>
            <person name="Hensen N."/>
            <person name="Bonometti L."/>
            <person name="Westerberg I."/>
            <person name="Brannstrom I.O."/>
            <person name="Guillou S."/>
            <person name="Cros-Aarteil S."/>
            <person name="Calhoun S."/>
            <person name="Haridas S."/>
            <person name="Kuo A."/>
            <person name="Mondo S."/>
            <person name="Pangilinan J."/>
            <person name="Riley R."/>
            <person name="LaButti K."/>
            <person name="Andreopoulos B."/>
            <person name="Lipzen A."/>
            <person name="Chen C."/>
            <person name="Yan M."/>
            <person name="Daum C."/>
            <person name="Ng V."/>
            <person name="Clum A."/>
            <person name="Steindorff A."/>
            <person name="Ohm R.A."/>
            <person name="Martin F."/>
            <person name="Silar P."/>
            <person name="Natvig D.O."/>
            <person name="Lalanne C."/>
            <person name="Gautier V."/>
            <person name="Ament-Velasquez S.L."/>
            <person name="Kruys A."/>
            <person name="Hutchinson M.I."/>
            <person name="Powell A.J."/>
            <person name="Barry K."/>
            <person name="Miller A.N."/>
            <person name="Grigoriev I.V."/>
            <person name="Debuchy R."/>
            <person name="Gladieux P."/>
            <person name="Hiltunen Thoren M."/>
            <person name="Johannesson H."/>
        </authorList>
    </citation>
    <scope>NUCLEOTIDE SEQUENCE</scope>
    <source>
        <strain evidence="2">CBS 141.50</strain>
    </source>
</reference>
<dbReference type="Pfam" id="PF00651">
    <property type="entry name" value="BTB"/>
    <property type="match status" value="1"/>
</dbReference>
<evidence type="ECO:0000259" key="1">
    <source>
        <dbReference type="PROSITE" id="PS50097"/>
    </source>
</evidence>
<dbReference type="PROSITE" id="PS50097">
    <property type="entry name" value="BTB"/>
    <property type="match status" value="1"/>
</dbReference>
<dbReference type="SMART" id="SM00225">
    <property type="entry name" value="BTB"/>
    <property type="match status" value="1"/>
</dbReference>
<dbReference type="GeneID" id="87818470"/>
<dbReference type="EMBL" id="MU853624">
    <property type="protein sequence ID" value="KAK4140757.1"/>
    <property type="molecule type" value="Genomic_DNA"/>
</dbReference>
<dbReference type="CDD" id="cd18186">
    <property type="entry name" value="BTB_POZ_ZBTB_KLHL-like"/>
    <property type="match status" value="1"/>
</dbReference>
<dbReference type="RefSeq" id="XP_062634128.1">
    <property type="nucleotide sequence ID" value="XM_062781857.1"/>
</dbReference>
<dbReference type="InterPro" id="IPR051481">
    <property type="entry name" value="BTB-POZ/Galectin-3-binding"/>
</dbReference>
<keyword evidence="3" id="KW-1185">Reference proteome</keyword>
<feature type="domain" description="BTB" evidence="1">
    <location>
        <begin position="23"/>
        <end position="90"/>
    </location>
</feature>
<name>A0AAN6UX03_9PEZI</name>
<dbReference type="PANTHER" id="PTHR24410:SF23">
    <property type="entry name" value="BTB DOMAIN-CONTAINING PROTEIN-RELATED"/>
    <property type="match status" value="1"/>
</dbReference>
<gene>
    <name evidence="2" type="ORF">C8A04DRAFT_31732</name>
</gene>
<organism evidence="2 3">
    <name type="scientific">Dichotomopilus funicola</name>
    <dbReference type="NCBI Taxonomy" id="1934379"/>
    <lineage>
        <taxon>Eukaryota</taxon>
        <taxon>Fungi</taxon>
        <taxon>Dikarya</taxon>
        <taxon>Ascomycota</taxon>
        <taxon>Pezizomycotina</taxon>
        <taxon>Sordariomycetes</taxon>
        <taxon>Sordariomycetidae</taxon>
        <taxon>Sordariales</taxon>
        <taxon>Chaetomiaceae</taxon>
        <taxon>Dichotomopilus</taxon>
    </lineage>
</organism>
<dbReference type="PANTHER" id="PTHR24410">
    <property type="entry name" value="HL07962P-RELATED"/>
    <property type="match status" value="1"/>
</dbReference>